<proteinExistence type="predicted"/>
<dbReference type="EMBL" id="JALLPJ020001331">
    <property type="protein sequence ID" value="KAL3769490.1"/>
    <property type="molecule type" value="Genomic_DNA"/>
</dbReference>
<keyword evidence="2" id="KW-1185">Reference proteome</keyword>
<evidence type="ECO:0000313" key="2">
    <source>
        <dbReference type="Proteomes" id="UP001530400"/>
    </source>
</evidence>
<accession>A0ABD3N016</accession>
<protein>
    <submittedName>
        <fullName evidence="1">Uncharacterized protein</fullName>
    </submittedName>
</protein>
<gene>
    <name evidence="1" type="ORF">ACHAWO_006188</name>
</gene>
<comment type="caution">
    <text evidence="1">The sequence shown here is derived from an EMBL/GenBank/DDBJ whole genome shotgun (WGS) entry which is preliminary data.</text>
</comment>
<organism evidence="1 2">
    <name type="scientific">Cyclotella atomus</name>
    <dbReference type="NCBI Taxonomy" id="382360"/>
    <lineage>
        <taxon>Eukaryota</taxon>
        <taxon>Sar</taxon>
        <taxon>Stramenopiles</taxon>
        <taxon>Ochrophyta</taxon>
        <taxon>Bacillariophyta</taxon>
        <taxon>Coscinodiscophyceae</taxon>
        <taxon>Thalassiosirophycidae</taxon>
        <taxon>Stephanodiscales</taxon>
        <taxon>Stephanodiscaceae</taxon>
        <taxon>Cyclotella</taxon>
    </lineage>
</organism>
<name>A0ABD3N016_9STRA</name>
<dbReference type="Proteomes" id="UP001530400">
    <property type="component" value="Unassembled WGS sequence"/>
</dbReference>
<reference evidence="1 2" key="1">
    <citation type="submission" date="2024-10" db="EMBL/GenBank/DDBJ databases">
        <title>Updated reference genomes for cyclostephanoid diatoms.</title>
        <authorList>
            <person name="Roberts W.R."/>
            <person name="Alverson A.J."/>
        </authorList>
    </citation>
    <scope>NUCLEOTIDE SEQUENCE [LARGE SCALE GENOMIC DNA]</scope>
    <source>
        <strain evidence="1 2">AJA010-31</strain>
    </source>
</reference>
<dbReference type="AlphaFoldDB" id="A0ABD3N016"/>
<sequence>MQSEDPTVNHKFCGVDKCDADHKCLTPCPNGTECPSGESCFDNTPCSSTVAPPSFDFAYCGTSVADAVATCWQPCRSDSDCCFGQTCYSSATACPAPNFQGSAHFFCGTDFCDASFRCNKPCPSGFNWECDIGESCYANTPCDADLSANSTMRYGLPDSKLNLVMQYVPSLPNQSSESSAHTLPNAKLIVLTILLIAGNL</sequence>
<evidence type="ECO:0000313" key="1">
    <source>
        <dbReference type="EMBL" id="KAL3769490.1"/>
    </source>
</evidence>